<protein>
    <recommendedName>
        <fullName evidence="3">TRAP C4-dicarboxylate transport system permease DctM subunit domain-containing protein</fullName>
    </recommendedName>
</protein>
<keyword evidence="1" id="KW-0472">Membrane</keyword>
<evidence type="ECO:0008006" key="3">
    <source>
        <dbReference type="Google" id="ProtNLM"/>
    </source>
</evidence>
<dbReference type="AlphaFoldDB" id="A0A382Z7V3"/>
<name>A0A382Z7V3_9ZZZZ</name>
<accession>A0A382Z7V3</accession>
<keyword evidence="1" id="KW-0812">Transmembrane</keyword>
<proteinExistence type="predicted"/>
<evidence type="ECO:0000256" key="1">
    <source>
        <dbReference type="SAM" id="Phobius"/>
    </source>
</evidence>
<gene>
    <name evidence="2" type="ORF">METZ01_LOCUS444214</name>
</gene>
<feature type="transmembrane region" description="Helical" evidence="1">
    <location>
        <begin position="50"/>
        <end position="70"/>
    </location>
</feature>
<organism evidence="2">
    <name type="scientific">marine metagenome</name>
    <dbReference type="NCBI Taxonomy" id="408172"/>
    <lineage>
        <taxon>unclassified sequences</taxon>
        <taxon>metagenomes</taxon>
        <taxon>ecological metagenomes</taxon>
    </lineage>
</organism>
<evidence type="ECO:0000313" key="2">
    <source>
        <dbReference type="EMBL" id="SVD91360.1"/>
    </source>
</evidence>
<dbReference type="EMBL" id="UINC01181594">
    <property type="protein sequence ID" value="SVD91360.1"/>
    <property type="molecule type" value="Genomic_DNA"/>
</dbReference>
<reference evidence="2" key="1">
    <citation type="submission" date="2018-05" db="EMBL/GenBank/DDBJ databases">
        <authorList>
            <person name="Lanie J.A."/>
            <person name="Ng W.-L."/>
            <person name="Kazmierczak K.M."/>
            <person name="Andrzejewski T.M."/>
            <person name="Davidsen T.M."/>
            <person name="Wayne K.J."/>
            <person name="Tettelin H."/>
            <person name="Glass J.I."/>
            <person name="Rusch D."/>
            <person name="Podicherti R."/>
            <person name="Tsui H.-C.T."/>
            <person name="Winkler M.E."/>
        </authorList>
    </citation>
    <scope>NUCLEOTIDE SEQUENCE</scope>
</reference>
<keyword evidence="1" id="KW-1133">Transmembrane helix</keyword>
<feature type="non-terminal residue" evidence="2">
    <location>
        <position position="74"/>
    </location>
</feature>
<sequence length="74" mass="8240">MFSTMLVMMFTGQRVFGAIGFVSAAAALLLWGDGAVEMPYTAAWKLFKWYPMLTLPLFIYMGFMISESGIANDL</sequence>